<gene>
    <name evidence="2" type="ORF">MOV92_01100</name>
</gene>
<feature type="compositionally biased region" description="Low complexity" evidence="1">
    <location>
        <begin position="42"/>
        <end position="53"/>
    </location>
</feature>
<dbReference type="EMBL" id="CP093547">
    <property type="protein sequence ID" value="UNP29913.1"/>
    <property type="molecule type" value="Genomic_DNA"/>
</dbReference>
<evidence type="ECO:0000256" key="1">
    <source>
        <dbReference type="SAM" id="MobiDB-lite"/>
    </source>
</evidence>
<feature type="region of interest" description="Disordered" evidence="1">
    <location>
        <begin position="1"/>
        <end position="24"/>
    </location>
</feature>
<sequence length="65" mass="6142">MADAGSPARKPGGAPDPSARAPCCGLPSPLASAIRVTVGARAAPATPANAGANEVAAKPGKPVRA</sequence>
<evidence type="ECO:0000313" key="3">
    <source>
        <dbReference type="Proteomes" id="UP000829194"/>
    </source>
</evidence>
<organism evidence="2 3">
    <name type="scientific">Lysobacter gummosus</name>
    <dbReference type="NCBI Taxonomy" id="262324"/>
    <lineage>
        <taxon>Bacteria</taxon>
        <taxon>Pseudomonadati</taxon>
        <taxon>Pseudomonadota</taxon>
        <taxon>Gammaproteobacteria</taxon>
        <taxon>Lysobacterales</taxon>
        <taxon>Lysobacteraceae</taxon>
        <taxon>Lysobacter</taxon>
    </lineage>
</organism>
<protein>
    <submittedName>
        <fullName evidence="2">Uncharacterized protein</fullName>
    </submittedName>
</protein>
<accession>A0ABY3XBB1</accession>
<keyword evidence="3" id="KW-1185">Reference proteome</keyword>
<proteinExistence type="predicted"/>
<name>A0ABY3XBB1_9GAMM</name>
<evidence type="ECO:0000313" key="2">
    <source>
        <dbReference type="EMBL" id="UNP29913.1"/>
    </source>
</evidence>
<dbReference type="RefSeq" id="WP_057941225.1">
    <property type="nucleotide sequence ID" value="NZ_CP011131.1"/>
</dbReference>
<dbReference type="Proteomes" id="UP000829194">
    <property type="component" value="Chromosome"/>
</dbReference>
<reference evidence="2 3" key="1">
    <citation type="submission" date="2022-03" db="EMBL/GenBank/DDBJ databases">
        <title>Complete genome sequence of Lysobacter capsici VKM B-2533 and Lysobacter gummosus 10.1.1, promising sources of lytic agents.</title>
        <authorList>
            <person name="Tarlachkov S.V."/>
            <person name="Kudryakova I.V."/>
            <person name="Afoshin A.S."/>
            <person name="Leontyevskaya E.A."/>
            <person name="Leontyevskaya N.V."/>
        </authorList>
    </citation>
    <scope>NUCLEOTIDE SEQUENCE [LARGE SCALE GENOMIC DNA]</scope>
    <source>
        <strain evidence="2 3">10.1.1</strain>
    </source>
</reference>
<feature type="region of interest" description="Disordered" evidence="1">
    <location>
        <begin position="42"/>
        <end position="65"/>
    </location>
</feature>